<proteinExistence type="predicted"/>
<dbReference type="SMART" id="SM00530">
    <property type="entry name" value="HTH_XRE"/>
    <property type="match status" value="1"/>
</dbReference>
<evidence type="ECO:0000259" key="1">
    <source>
        <dbReference type="PROSITE" id="PS50943"/>
    </source>
</evidence>
<dbReference type="InterPro" id="IPR039554">
    <property type="entry name" value="HigA2-like_HTH"/>
</dbReference>
<dbReference type="eggNOG" id="COG5606">
    <property type="taxonomic scope" value="Bacteria"/>
</dbReference>
<keyword evidence="2" id="KW-0238">DNA-binding</keyword>
<dbReference type="Gene3D" id="1.10.260.40">
    <property type="entry name" value="lambda repressor-like DNA-binding domains"/>
    <property type="match status" value="1"/>
</dbReference>
<evidence type="ECO:0000313" key="3">
    <source>
        <dbReference type="Proteomes" id="UP000029462"/>
    </source>
</evidence>
<dbReference type="GO" id="GO:0003677">
    <property type="term" value="F:DNA binding"/>
    <property type="evidence" value="ECO:0007669"/>
    <property type="project" value="UniProtKB-KW"/>
</dbReference>
<feature type="domain" description="HTH cro/C1-type" evidence="1">
    <location>
        <begin position="54"/>
        <end position="109"/>
    </location>
</feature>
<dbReference type="CDD" id="cd00093">
    <property type="entry name" value="HTH_XRE"/>
    <property type="match status" value="1"/>
</dbReference>
<dbReference type="STRING" id="1115515.EV102420_04_00470"/>
<evidence type="ECO:0000313" key="2">
    <source>
        <dbReference type="EMBL" id="GAL57059.1"/>
    </source>
</evidence>
<dbReference type="SUPFAM" id="SSF47413">
    <property type="entry name" value="lambda repressor-like DNA-binding domains"/>
    <property type="match status" value="1"/>
</dbReference>
<dbReference type="InterPro" id="IPR010982">
    <property type="entry name" value="Lambda_DNA-bd_dom_sf"/>
</dbReference>
<accession>A0A090V1D0</accession>
<dbReference type="Proteomes" id="UP000029462">
    <property type="component" value="Unassembled WGS sequence"/>
</dbReference>
<reference evidence="2 3" key="1">
    <citation type="submission" date="2014-09" db="EMBL/GenBank/DDBJ databases">
        <title>Whole genome shotgun sequence of Escherichia vulneris NBRC 102420.</title>
        <authorList>
            <person name="Yoshida Y."/>
            <person name="Hosoyama A."/>
            <person name="Tsuchikane K."/>
            <person name="Ohji S."/>
            <person name="Ichikawa N."/>
            <person name="Kimura A."/>
            <person name="Yamazoe A."/>
            <person name="Ezaki T."/>
            <person name="Fujita N."/>
        </authorList>
    </citation>
    <scope>NUCLEOTIDE SEQUENCE [LARGE SCALE GENOMIC DNA]</scope>
    <source>
        <strain evidence="2 3">NBRC 102420</strain>
    </source>
</reference>
<comment type="caution">
    <text evidence="2">The sequence shown here is derived from an EMBL/GenBank/DDBJ whole genome shotgun (WGS) entry which is preliminary data.</text>
</comment>
<organism evidence="2 3">
    <name type="scientific">Pseudescherichia vulneris NBRC 102420</name>
    <dbReference type="NCBI Taxonomy" id="1115515"/>
    <lineage>
        <taxon>Bacteria</taxon>
        <taxon>Pseudomonadati</taxon>
        <taxon>Pseudomonadota</taxon>
        <taxon>Gammaproteobacteria</taxon>
        <taxon>Enterobacterales</taxon>
        <taxon>Enterobacteriaceae</taxon>
        <taxon>Pseudescherichia</taxon>
    </lineage>
</organism>
<name>A0A090V1D0_PSEVU</name>
<dbReference type="Pfam" id="PF13744">
    <property type="entry name" value="HTH_37"/>
    <property type="match status" value="1"/>
</dbReference>
<sequence>MLHSFTSGSRLLRIMRKDPNMQNEIEAGSGNVYADLGYANAEEMQLKAQLAMAIHNILQERGLTQQQAARILGMTQPKLSNLLRGQFRGISEAKMLDCLTRLGRDVDIVVGKAQTIPGTMKVVFG</sequence>
<keyword evidence="3" id="KW-1185">Reference proteome</keyword>
<gene>
    <name evidence="2" type="ORF">EV102420_04_00470</name>
</gene>
<dbReference type="PROSITE" id="PS50943">
    <property type="entry name" value="HTH_CROC1"/>
    <property type="match status" value="1"/>
</dbReference>
<dbReference type="InterPro" id="IPR001387">
    <property type="entry name" value="Cro/C1-type_HTH"/>
</dbReference>
<protein>
    <submittedName>
        <fullName evidence="2">Putative Xre family DNA-binding protein</fullName>
    </submittedName>
</protein>
<dbReference type="EMBL" id="BBMZ01000004">
    <property type="protein sequence ID" value="GAL57059.1"/>
    <property type="molecule type" value="Genomic_DNA"/>
</dbReference>
<dbReference type="AlphaFoldDB" id="A0A090V1D0"/>